<name>I4EFK1_9BACT</name>
<dbReference type="EMBL" id="CAGS01000148">
    <property type="protein sequence ID" value="CCF83463.1"/>
    <property type="molecule type" value="Genomic_DNA"/>
</dbReference>
<evidence type="ECO:0000313" key="2">
    <source>
        <dbReference type="Proteomes" id="UP000004221"/>
    </source>
</evidence>
<reference evidence="1 2" key="1">
    <citation type="journal article" date="2012" name="ISME J.">
        <title>Nitrification expanded: discovery, physiology and genomics of a nitrite-oxidizing bacterium from the phylum Chloroflexi.</title>
        <authorList>
            <person name="Sorokin D.Y."/>
            <person name="Lucker S."/>
            <person name="Vejmelkova D."/>
            <person name="Kostrikina N.A."/>
            <person name="Kleerebezem R."/>
            <person name="Rijpstra W.I."/>
            <person name="Damste J.S."/>
            <person name="Le Paslier D."/>
            <person name="Muyzer G."/>
            <person name="Wagner M."/>
            <person name="van Loosdrecht M.C."/>
            <person name="Daims H."/>
        </authorList>
    </citation>
    <scope>NUCLEOTIDE SEQUENCE [LARGE SCALE GENOMIC DNA]</scope>
    <source>
        <strain evidence="2">none</strain>
    </source>
</reference>
<gene>
    <name evidence="1" type="ORF">NITHO_2310006</name>
</gene>
<proteinExistence type="predicted"/>
<keyword evidence="2" id="KW-1185">Reference proteome</keyword>
<dbReference type="AlphaFoldDB" id="I4EFK1"/>
<comment type="caution">
    <text evidence="1">The sequence shown here is derived from an EMBL/GenBank/DDBJ whole genome shotgun (WGS) entry which is preliminary data.</text>
</comment>
<organism evidence="1 2">
    <name type="scientific">Nitrolancea hollandica Lb</name>
    <dbReference type="NCBI Taxonomy" id="1129897"/>
    <lineage>
        <taxon>Bacteria</taxon>
        <taxon>Pseudomonadati</taxon>
        <taxon>Thermomicrobiota</taxon>
        <taxon>Thermomicrobia</taxon>
        <taxon>Sphaerobacterales</taxon>
        <taxon>Sphaerobacterineae</taxon>
        <taxon>Sphaerobacteraceae</taxon>
        <taxon>Nitrolancea</taxon>
    </lineage>
</organism>
<evidence type="ECO:0000313" key="1">
    <source>
        <dbReference type="EMBL" id="CCF83463.1"/>
    </source>
</evidence>
<sequence length="73" mass="8535">MKTIEPITPLFPEGYEKALVNEFLYLLRNMKKYREKHPSGPVYGALEMFDTADYRVRVDIRITPEKEGNTELA</sequence>
<dbReference type="Proteomes" id="UP000004221">
    <property type="component" value="Unassembled WGS sequence"/>
</dbReference>
<accession>I4EFK1</accession>
<dbReference type="RefSeq" id="WP_008476648.1">
    <property type="nucleotide sequence ID" value="NZ_CAGS01000148.1"/>
</dbReference>
<protein>
    <submittedName>
        <fullName evidence="1">Uncharacterized protein</fullName>
    </submittedName>
</protein>